<comment type="caution">
    <text evidence="2">The sequence shown here is derived from an EMBL/GenBank/DDBJ whole genome shotgun (WGS) entry which is preliminary data.</text>
</comment>
<feature type="transmembrane region" description="Helical" evidence="1">
    <location>
        <begin position="454"/>
        <end position="476"/>
    </location>
</feature>
<dbReference type="EMBL" id="JEMT01015700">
    <property type="protein sequence ID" value="EXX72274.1"/>
    <property type="molecule type" value="Genomic_DNA"/>
</dbReference>
<evidence type="ECO:0000313" key="3">
    <source>
        <dbReference type="Proteomes" id="UP000022910"/>
    </source>
</evidence>
<evidence type="ECO:0000256" key="1">
    <source>
        <dbReference type="SAM" id="Phobius"/>
    </source>
</evidence>
<sequence length="549" mass="60449">MESQNNYSLVNPPLFHKDGKNNHDIPKPITYCRSPIFQGIILGWSASISIVILAIFAGTLSQMIDFNVIWDLRIGIFLSIVTVITRIMSVAVGFMLPAILAGILSFIQIPILKVPGATIIKLMDASMTRGLWSTLTVCFNSGRTYKLTIIVVSVLTWQYITSAVDLYVHITATGNFQRLPGQIITSARAINIATNCSEDSPAFDTCGQWQAATNGGLLNPARALETYQNKSKTLQVWHADGGIYLLQSSPPQQAYSYSGSEASYGARTGYTCPETLWSASGNTQAFGLNDVGVNVTTFTYDLAKDKYTSSNPMHAIVSARYPRGGLMNYDSEFINEVHGDLSILLHCQILSSLIEYVITLGTIKATTFGNLTNPQLVALVGASTRMSQRAAQDIADIVYTGNSTLFANAFAQQWALATIASFTGAVQENEENGGGYNYVLEVNKDQTVVPLPVVLLYAIVIIFPPLIYSCICLYSFKNWSDDININWILAEFICIPQRLLYQTLIGEHYVDDACLKSLAMQEKNLKKVEFDIKVEDGHVISQKLKKEIQ</sequence>
<dbReference type="HOGENOM" id="CLU_514979_0_0_1"/>
<dbReference type="Proteomes" id="UP000022910">
    <property type="component" value="Unassembled WGS sequence"/>
</dbReference>
<dbReference type="OrthoDB" id="2396651at2759"/>
<gene>
    <name evidence="2" type="ORF">RirG_070850</name>
</gene>
<dbReference type="AlphaFoldDB" id="A0A015KXH9"/>
<name>A0A015KXH9_RHIIW</name>
<feature type="transmembrane region" description="Helical" evidence="1">
    <location>
        <begin position="94"/>
        <end position="112"/>
    </location>
</feature>
<organism evidence="2 3">
    <name type="scientific">Rhizophagus irregularis (strain DAOM 197198w)</name>
    <name type="common">Glomus intraradices</name>
    <dbReference type="NCBI Taxonomy" id="1432141"/>
    <lineage>
        <taxon>Eukaryota</taxon>
        <taxon>Fungi</taxon>
        <taxon>Fungi incertae sedis</taxon>
        <taxon>Mucoromycota</taxon>
        <taxon>Glomeromycotina</taxon>
        <taxon>Glomeromycetes</taxon>
        <taxon>Glomerales</taxon>
        <taxon>Glomeraceae</taxon>
        <taxon>Rhizophagus</taxon>
    </lineage>
</organism>
<proteinExistence type="predicted"/>
<reference evidence="2 3" key="1">
    <citation type="submission" date="2014-02" db="EMBL/GenBank/DDBJ databases">
        <title>Single nucleus genome sequencing reveals high similarity among nuclei of an endomycorrhizal fungus.</title>
        <authorList>
            <person name="Lin K."/>
            <person name="Geurts R."/>
            <person name="Zhang Z."/>
            <person name="Limpens E."/>
            <person name="Saunders D.G."/>
            <person name="Mu D."/>
            <person name="Pang E."/>
            <person name="Cao H."/>
            <person name="Cha H."/>
            <person name="Lin T."/>
            <person name="Zhou Q."/>
            <person name="Shang Y."/>
            <person name="Li Y."/>
            <person name="Ivanov S."/>
            <person name="Sharma T."/>
            <person name="Velzen R.V."/>
            <person name="Ruijter N.D."/>
            <person name="Aanen D.K."/>
            <person name="Win J."/>
            <person name="Kamoun S."/>
            <person name="Bisseling T."/>
            <person name="Huang S."/>
        </authorList>
    </citation>
    <scope>NUCLEOTIDE SEQUENCE [LARGE SCALE GENOMIC DNA]</scope>
    <source>
        <strain evidence="3">DAOM197198w</strain>
    </source>
</reference>
<feature type="transmembrane region" description="Helical" evidence="1">
    <location>
        <begin position="36"/>
        <end position="56"/>
    </location>
</feature>
<keyword evidence="1" id="KW-0472">Membrane</keyword>
<feature type="transmembrane region" description="Helical" evidence="1">
    <location>
        <begin position="68"/>
        <end position="88"/>
    </location>
</feature>
<keyword evidence="1" id="KW-1133">Transmembrane helix</keyword>
<accession>A0A015KXH9</accession>
<keyword evidence="3" id="KW-1185">Reference proteome</keyword>
<protein>
    <submittedName>
        <fullName evidence="2">Uncharacterized protein</fullName>
    </submittedName>
</protein>
<evidence type="ECO:0000313" key="2">
    <source>
        <dbReference type="EMBL" id="EXX72274.1"/>
    </source>
</evidence>
<dbReference type="STRING" id="1432141.A0A015KXH9"/>
<keyword evidence="1" id="KW-0812">Transmembrane</keyword>